<dbReference type="OrthoDB" id="9805070at2"/>
<evidence type="ECO:0000259" key="1">
    <source>
        <dbReference type="Pfam" id="PF01551"/>
    </source>
</evidence>
<gene>
    <name evidence="2" type="ORF">E3W66_08810</name>
</gene>
<dbReference type="EMBL" id="SPIA01000003">
    <property type="protein sequence ID" value="TFH67617.1"/>
    <property type="molecule type" value="Genomic_DNA"/>
</dbReference>
<accession>A0A4Y8UII3</accession>
<name>A0A4Y8UII3_9GAMM</name>
<evidence type="ECO:0000313" key="2">
    <source>
        <dbReference type="EMBL" id="TFH67617.1"/>
    </source>
</evidence>
<protein>
    <submittedName>
        <fullName evidence="2">M23 family metallopeptidase</fullName>
    </submittedName>
</protein>
<comment type="caution">
    <text evidence="2">The sequence shown here is derived from an EMBL/GenBank/DDBJ whole genome shotgun (WGS) entry which is preliminary data.</text>
</comment>
<dbReference type="InterPro" id="IPR050570">
    <property type="entry name" value="Cell_wall_metabolism_enzyme"/>
</dbReference>
<dbReference type="InterPro" id="IPR016047">
    <property type="entry name" value="M23ase_b-sheet_dom"/>
</dbReference>
<dbReference type="FunFam" id="2.70.70.10:FF:000019">
    <property type="entry name" value="M23 family peptidase"/>
    <property type="match status" value="1"/>
</dbReference>
<dbReference type="PANTHER" id="PTHR21666">
    <property type="entry name" value="PEPTIDASE-RELATED"/>
    <property type="match status" value="1"/>
</dbReference>
<dbReference type="Pfam" id="PF01551">
    <property type="entry name" value="Peptidase_M23"/>
    <property type="match status" value="1"/>
</dbReference>
<dbReference type="Gene3D" id="2.70.70.10">
    <property type="entry name" value="Glucose Permease (Domain IIA)"/>
    <property type="match status" value="1"/>
</dbReference>
<evidence type="ECO:0000313" key="3">
    <source>
        <dbReference type="Proteomes" id="UP000298133"/>
    </source>
</evidence>
<reference evidence="2 3" key="1">
    <citation type="submission" date="2019-03" db="EMBL/GenBank/DDBJ databases">
        <title>Draft genome of Gammaproteobacteria bacterium LSUCC0057, a member of the SAR92 clade.</title>
        <authorList>
            <person name="Lanclos V.C."/>
            <person name="Doiron C."/>
            <person name="Henson M.W."/>
            <person name="Thrash J.C."/>
        </authorList>
    </citation>
    <scope>NUCLEOTIDE SEQUENCE [LARGE SCALE GENOMIC DNA]</scope>
    <source>
        <strain evidence="2 3">LSUCC0057</strain>
    </source>
</reference>
<dbReference type="GO" id="GO:0004222">
    <property type="term" value="F:metalloendopeptidase activity"/>
    <property type="evidence" value="ECO:0007669"/>
    <property type="project" value="TreeGrafter"/>
</dbReference>
<feature type="domain" description="M23ase beta-sheet core" evidence="1">
    <location>
        <begin position="134"/>
        <end position="229"/>
    </location>
</feature>
<proteinExistence type="predicted"/>
<keyword evidence="3" id="KW-1185">Reference proteome</keyword>
<dbReference type="Proteomes" id="UP000298133">
    <property type="component" value="Unassembled WGS sequence"/>
</dbReference>
<dbReference type="AlphaFoldDB" id="A0A4Y8UII3"/>
<dbReference type="InterPro" id="IPR011055">
    <property type="entry name" value="Dup_hybrid_motif"/>
</dbReference>
<sequence>MVTTVADDYRLHWQGRPLPADHHGRVLLGLSRDASGPIAVELEHLPSGRRWPFSYPLQPRDYAIQRIEGVPQQTVTPHPEQLARIRREAALVAAARSVSHTEPLYASGFQAPAQGPITGVYGSQRVYNGTPGRPHYGVDYAAPEGAAVVAPAAGMVVLAEPDLFYSGGTVIIDHGFELYSSFLHLSAVSVEVGQRLAQGARLGAVGATGRATGPHLDWRMNWGATRIDPLLVLAALPTASAVD</sequence>
<dbReference type="PANTHER" id="PTHR21666:SF285">
    <property type="entry name" value="M23 FAMILY METALLOPEPTIDASE"/>
    <property type="match status" value="1"/>
</dbReference>
<dbReference type="CDD" id="cd12797">
    <property type="entry name" value="M23_peptidase"/>
    <property type="match status" value="1"/>
</dbReference>
<organism evidence="2 3">
    <name type="scientific">Gammaproteobacteria bacterium LSUCC0057</name>
    <dbReference type="NCBI Taxonomy" id="2559237"/>
    <lineage>
        <taxon>Bacteria</taxon>
        <taxon>Pseudomonadati</taxon>
        <taxon>Pseudomonadota</taxon>
        <taxon>Gammaproteobacteria</taxon>
        <taxon>Cellvibrionales</taxon>
        <taxon>Porticoccaceae</taxon>
        <taxon>SAR92 clade</taxon>
    </lineage>
</organism>
<dbReference type="SUPFAM" id="SSF51261">
    <property type="entry name" value="Duplicated hybrid motif"/>
    <property type="match status" value="1"/>
</dbReference>